<dbReference type="Gramene" id="OIS97372">
    <property type="protein sequence ID" value="OIS97372"/>
    <property type="gene ID" value="A4A49_12588"/>
</dbReference>
<sequence>MKNTCFMLVFVFFLIGAQFIAVHGRFLTPAGATAGAGANSMGNDMSPQDVSSYGSRRRRSARHVAYFTRTHPGPSERGPGHR</sequence>
<dbReference type="Proteomes" id="UP000187609">
    <property type="component" value="Unassembled WGS sequence"/>
</dbReference>
<evidence type="ECO:0000256" key="1">
    <source>
        <dbReference type="SAM" id="MobiDB-lite"/>
    </source>
</evidence>
<proteinExistence type="predicted"/>
<dbReference type="EMBL" id="MJEQ01037193">
    <property type="protein sequence ID" value="OIS97372.1"/>
    <property type="molecule type" value="Genomic_DNA"/>
</dbReference>
<feature type="chain" id="PRO_5013018206" evidence="2">
    <location>
        <begin position="25"/>
        <end position="82"/>
    </location>
</feature>
<keyword evidence="2" id="KW-0732">Signal</keyword>
<feature type="region of interest" description="Disordered" evidence="1">
    <location>
        <begin position="36"/>
        <end position="60"/>
    </location>
</feature>
<protein>
    <submittedName>
        <fullName evidence="3">Uncharacterized protein</fullName>
    </submittedName>
</protein>
<keyword evidence="4" id="KW-1185">Reference proteome</keyword>
<feature type="signal peptide" evidence="2">
    <location>
        <begin position="1"/>
        <end position="24"/>
    </location>
</feature>
<reference evidence="3" key="1">
    <citation type="submission" date="2016-11" db="EMBL/GenBank/DDBJ databases">
        <title>The genome of Nicotiana attenuata.</title>
        <authorList>
            <person name="Xu S."/>
            <person name="Brockmoeller T."/>
            <person name="Gaquerel E."/>
            <person name="Navarro A."/>
            <person name="Kuhl H."/>
            <person name="Gase K."/>
            <person name="Ling Z."/>
            <person name="Zhou W."/>
            <person name="Kreitzer C."/>
            <person name="Stanke M."/>
            <person name="Tang H."/>
            <person name="Lyons E."/>
            <person name="Pandey P."/>
            <person name="Pandey S.P."/>
            <person name="Timmermann B."/>
            <person name="Baldwin I.T."/>
        </authorList>
    </citation>
    <scope>NUCLEOTIDE SEQUENCE [LARGE SCALE GENOMIC DNA]</scope>
    <source>
        <strain evidence="3">UT</strain>
    </source>
</reference>
<accession>A0A1J6HX05</accession>
<evidence type="ECO:0000256" key="2">
    <source>
        <dbReference type="SAM" id="SignalP"/>
    </source>
</evidence>
<gene>
    <name evidence="3" type="ORF">A4A49_12588</name>
</gene>
<name>A0A1J6HX05_NICAT</name>
<evidence type="ECO:0000313" key="4">
    <source>
        <dbReference type="Proteomes" id="UP000187609"/>
    </source>
</evidence>
<evidence type="ECO:0000313" key="3">
    <source>
        <dbReference type="EMBL" id="OIS97372.1"/>
    </source>
</evidence>
<comment type="caution">
    <text evidence="3">The sequence shown here is derived from an EMBL/GenBank/DDBJ whole genome shotgun (WGS) entry which is preliminary data.</text>
</comment>
<organism evidence="3 4">
    <name type="scientific">Nicotiana attenuata</name>
    <name type="common">Coyote tobacco</name>
    <dbReference type="NCBI Taxonomy" id="49451"/>
    <lineage>
        <taxon>Eukaryota</taxon>
        <taxon>Viridiplantae</taxon>
        <taxon>Streptophyta</taxon>
        <taxon>Embryophyta</taxon>
        <taxon>Tracheophyta</taxon>
        <taxon>Spermatophyta</taxon>
        <taxon>Magnoliopsida</taxon>
        <taxon>eudicotyledons</taxon>
        <taxon>Gunneridae</taxon>
        <taxon>Pentapetalae</taxon>
        <taxon>asterids</taxon>
        <taxon>lamiids</taxon>
        <taxon>Solanales</taxon>
        <taxon>Solanaceae</taxon>
        <taxon>Nicotianoideae</taxon>
        <taxon>Nicotianeae</taxon>
        <taxon>Nicotiana</taxon>
    </lineage>
</organism>
<dbReference type="AlphaFoldDB" id="A0A1J6HX05"/>
<feature type="compositionally biased region" description="Polar residues" evidence="1">
    <location>
        <begin position="40"/>
        <end position="50"/>
    </location>
</feature>